<reference evidence="9" key="4">
    <citation type="submission" date="2025-09" db="UniProtKB">
        <authorList>
            <consortium name="Ensembl"/>
        </authorList>
    </citation>
    <scope>IDENTIFICATION</scope>
</reference>
<accession>H2XVR8</accession>
<dbReference type="PANTHER" id="PTHR24264:SF65">
    <property type="entry name" value="SRCR DOMAIN-CONTAINING PROTEIN"/>
    <property type="match status" value="1"/>
</dbReference>
<dbReference type="GeneTree" id="ENSGT00940000162823"/>
<organism evidence="9 10">
    <name type="scientific">Ciona intestinalis</name>
    <name type="common">Transparent sea squirt</name>
    <name type="synonym">Ascidia intestinalis</name>
    <dbReference type="NCBI Taxonomy" id="7719"/>
    <lineage>
        <taxon>Eukaryota</taxon>
        <taxon>Metazoa</taxon>
        <taxon>Chordata</taxon>
        <taxon>Tunicata</taxon>
        <taxon>Ascidiacea</taxon>
        <taxon>Phlebobranchia</taxon>
        <taxon>Cionidae</taxon>
        <taxon>Ciona</taxon>
    </lineage>
</organism>
<keyword evidence="10" id="KW-1185">Reference proteome</keyword>
<evidence type="ECO:0000256" key="2">
    <source>
        <dbReference type="ARBA" id="ARBA00022525"/>
    </source>
</evidence>
<dbReference type="Ensembl" id="ENSCINT00000034156.1">
    <property type="protein sequence ID" value="ENSCINP00000033752.1"/>
    <property type="gene ID" value="ENSCING00000018518.1"/>
</dbReference>
<feature type="domain" description="Peptidase S1" evidence="8">
    <location>
        <begin position="1"/>
        <end position="114"/>
    </location>
</feature>
<dbReference type="PROSITE" id="PS50240">
    <property type="entry name" value="TRYPSIN_DOM"/>
    <property type="match status" value="1"/>
</dbReference>
<dbReference type="GO" id="GO:0006508">
    <property type="term" value="P:proteolysis"/>
    <property type="evidence" value="ECO:0000318"/>
    <property type="project" value="GO_Central"/>
</dbReference>
<dbReference type="InterPro" id="IPR001254">
    <property type="entry name" value="Trypsin_dom"/>
</dbReference>
<dbReference type="HOGENOM" id="CLU_006842_13_2_1"/>
<dbReference type="Pfam" id="PF00089">
    <property type="entry name" value="Trypsin"/>
    <property type="match status" value="1"/>
</dbReference>
<evidence type="ECO:0000256" key="7">
    <source>
        <dbReference type="ARBA" id="ARBA00024195"/>
    </source>
</evidence>
<dbReference type="OMA" id="EIRTHAF"/>
<dbReference type="SUPFAM" id="SSF50494">
    <property type="entry name" value="Trypsin-like serine proteases"/>
    <property type="match status" value="1"/>
</dbReference>
<name>H2XVR8_CIOIN</name>
<reference evidence="10" key="1">
    <citation type="journal article" date="2002" name="Science">
        <title>The draft genome of Ciona intestinalis: insights into chordate and vertebrate origins.</title>
        <authorList>
            <person name="Dehal P."/>
            <person name="Satou Y."/>
            <person name="Campbell R.K."/>
            <person name="Chapman J."/>
            <person name="Degnan B."/>
            <person name="De Tomaso A."/>
            <person name="Davidson B."/>
            <person name="Di Gregorio A."/>
            <person name="Gelpke M."/>
            <person name="Goodstein D.M."/>
            <person name="Harafuji N."/>
            <person name="Hastings K.E."/>
            <person name="Ho I."/>
            <person name="Hotta K."/>
            <person name="Huang W."/>
            <person name="Kawashima T."/>
            <person name="Lemaire P."/>
            <person name="Martinez D."/>
            <person name="Meinertzhagen I.A."/>
            <person name="Necula S."/>
            <person name="Nonaka M."/>
            <person name="Putnam N."/>
            <person name="Rash S."/>
            <person name="Saiga H."/>
            <person name="Satake M."/>
            <person name="Terry A."/>
            <person name="Yamada L."/>
            <person name="Wang H.G."/>
            <person name="Awazu S."/>
            <person name="Azumi K."/>
            <person name="Boore J."/>
            <person name="Branno M."/>
            <person name="Chin-Bow S."/>
            <person name="DeSantis R."/>
            <person name="Doyle S."/>
            <person name="Francino P."/>
            <person name="Keys D.N."/>
            <person name="Haga S."/>
            <person name="Hayashi H."/>
            <person name="Hino K."/>
            <person name="Imai K.S."/>
            <person name="Inaba K."/>
            <person name="Kano S."/>
            <person name="Kobayashi K."/>
            <person name="Kobayashi M."/>
            <person name="Lee B.I."/>
            <person name="Makabe K.W."/>
            <person name="Manohar C."/>
            <person name="Matassi G."/>
            <person name="Medina M."/>
            <person name="Mochizuki Y."/>
            <person name="Mount S."/>
            <person name="Morishita T."/>
            <person name="Miura S."/>
            <person name="Nakayama A."/>
            <person name="Nishizaka S."/>
            <person name="Nomoto H."/>
            <person name="Ohta F."/>
            <person name="Oishi K."/>
            <person name="Rigoutsos I."/>
            <person name="Sano M."/>
            <person name="Sasaki A."/>
            <person name="Sasakura Y."/>
            <person name="Shoguchi E."/>
            <person name="Shin-i T."/>
            <person name="Spagnuolo A."/>
            <person name="Stainier D."/>
            <person name="Suzuki M.M."/>
            <person name="Tassy O."/>
            <person name="Takatori N."/>
            <person name="Tokuoka M."/>
            <person name="Yagi K."/>
            <person name="Yoshizaki F."/>
            <person name="Wada S."/>
            <person name="Zhang C."/>
            <person name="Hyatt P.D."/>
            <person name="Larimer F."/>
            <person name="Detter C."/>
            <person name="Doggett N."/>
            <person name="Glavina T."/>
            <person name="Hawkins T."/>
            <person name="Richardson P."/>
            <person name="Lucas S."/>
            <person name="Kohara Y."/>
            <person name="Levine M."/>
            <person name="Satoh N."/>
            <person name="Rokhsar D.S."/>
        </authorList>
    </citation>
    <scope>NUCLEOTIDE SEQUENCE [LARGE SCALE GENOMIC DNA]</scope>
</reference>
<dbReference type="InterPro" id="IPR050127">
    <property type="entry name" value="Serine_Proteases_S1"/>
</dbReference>
<evidence type="ECO:0000256" key="5">
    <source>
        <dbReference type="ARBA" id="ARBA00022825"/>
    </source>
</evidence>
<dbReference type="GO" id="GO:0005615">
    <property type="term" value="C:extracellular space"/>
    <property type="evidence" value="ECO:0000318"/>
    <property type="project" value="GO_Central"/>
</dbReference>
<evidence type="ECO:0000256" key="4">
    <source>
        <dbReference type="ARBA" id="ARBA00022801"/>
    </source>
</evidence>
<keyword evidence="5" id="KW-0720">Serine protease</keyword>
<keyword evidence="4" id="KW-0378">Hydrolase</keyword>
<dbReference type="FunFam" id="2.40.10.10:FF:000002">
    <property type="entry name" value="Transmembrane protease serine"/>
    <property type="match status" value="1"/>
</dbReference>
<sequence>MGLVLGYGRTRHGGPVSTQLREVLVEIRTHAFCTERYRTVNKEVTSVMFCAGGGAQDACSGDSGGPFALWSNRTQSWWLAGIVSWGPRGCGVSNLPGVYTRIGTSMRQWIHNQL</sequence>
<keyword evidence="3" id="KW-0645">Protease</keyword>
<evidence type="ECO:0000256" key="1">
    <source>
        <dbReference type="ARBA" id="ARBA00004613"/>
    </source>
</evidence>
<reference evidence="9" key="3">
    <citation type="submission" date="2025-08" db="UniProtKB">
        <authorList>
            <consortium name="Ensembl"/>
        </authorList>
    </citation>
    <scope>IDENTIFICATION</scope>
</reference>
<dbReference type="GO" id="GO:0004252">
    <property type="term" value="F:serine-type endopeptidase activity"/>
    <property type="evidence" value="ECO:0000318"/>
    <property type="project" value="GO_Central"/>
</dbReference>
<dbReference type="InParanoid" id="H2XVR8"/>
<dbReference type="PANTHER" id="PTHR24264">
    <property type="entry name" value="TRYPSIN-RELATED"/>
    <property type="match status" value="1"/>
</dbReference>
<dbReference type="InterPro" id="IPR033116">
    <property type="entry name" value="TRYPSIN_SER"/>
</dbReference>
<evidence type="ECO:0000256" key="3">
    <source>
        <dbReference type="ARBA" id="ARBA00022670"/>
    </source>
</evidence>
<protein>
    <recommendedName>
        <fullName evidence="8">Peptidase S1 domain-containing protein</fullName>
    </recommendedName>
</protein>
<dbReference type="PROSITE" id="PS00135">
    <property type="entry name" value="TRYPSIN_SER"/>
    <property type="match status" value="1"/>
</dbReference>
<proteinExistence type="inferred from homology"/>
<comment type="subcellular location">
    <subcellularLocation>
        <location evidence="1">Secreted</location>
    </subcellularLocation>
</comment>
<evidence type="ECO:0000313" key="10">
    <source>
        <dbReference type="Proteomes" id="UP000008144"/>
    </source>
</evidence>
<dbReference type="InterPro" id="IPR009003">
    <property type="entry name" value="Peptidase_S1_PA"/>
</dbReference>
<dbReference type="Gene3D" id="2.40.10.10">
    <property type="entry name" value="Trypsin-like serine proteases"/>
    <property type="match status" value="1"/>
</dbReference>
<evidence type="ECO:0000256" key="6">
    <source>
        <dbReference type="ARBA" id="ARBA00023157"/>
    </source>
</evidence>
<dbReference type="STRING" id="7719.ENSCINP00000033752"/>
<evidence type="ECO:0000259" key="8">
    <source>
        <dbReference type="PROSITE" id="PS50240"/>
    </source>
</evidence>
<reference evidence="9" key="2">
    <citation type="journal article" date="2008" name="Genome Biol.">
        <title>Improved genome assembly and evidence-based global gene model set for the chordate Ciona intestinalis: new insight into intron and operon populations.</title>
        <authorList>
            <person name="Satou Y."/>
            <person name="Mineta K."/>
            <person name="Ogasawara M."/>
            <person name="Sasakura Y."/>
            <person name="Shoguchi E."/>
            <person name="Ueno K."/>
            <person name="Yamada L."/>
            <person name="Matsumoto J."/>
            <person name="Wasserscheid J."/>
            <person name="Dewar K."/>
            <person name="Wiley G.B."/>
            <person name="Macmil S.L."/>
            <person name="Roe B.A."/>
            <person name="Zeller R.W."/>
            <person name="Hastings K.E."/>
            <person name="Lemaire P."/>
            <person name="Lindquist E."/>
            <person name="Endo T."/>
            <person name="Hotta K."/>
            <person name="Inaba K."/>
        </authorList>
    </citation>
    <scope>NUCLEOTIDE SEQUENCE [LARGE SCALE GENOMIC DNA]</scope>
    <source>
        <strain evidence="9">wild type</strain>
    </source>
</reference>
<dbReference type="AlphaFoldDB" id="H2XVR8"/>
<evidence type="ECO:0000313" key="9">
    <source>
        <dbReference type="Ensembl" id="ENSCINP00000033752.1"/>
    </source>
</evidence>
<keyword evidence="2" id="KW-0964">Secreted</keyword>
<dbReference type="Proteomes" id="UP000008144">
    <property type="component" value="Chromosome 5"/>
</dbReference>
<dbReference type="EMBL" id="EAAA01002184">
    <property type="status" value="NOT_ANNOTATED_CDS"/>
    <property type="molecule type" value="Genomic_DNA"/>
</dbReference>
<comment type="similarity">
    <text evidence="7">Belongs to the peptidase S1 family. CLIP subfamily.</text>
</comment>
<keyword evidence="6" id="KW-1015">Disulfide bond</keyword>
<dbReference type="InterPro" id="IPR043504">
    <property type="entry name" value="Peptidase_S1_PA_chymotrypsin"/>
</dbReference>